<evidence type="ECO:0000256" key="1">
    <source>
        <dbReference type="SAM" id="Phobius"/>
    </source>
</evidence>
<keyword evidence="1" id="KW-0812">Transmembrane</keyword>
<accession>A0A3A2ZKF8</accession>
<sequence>MNEEQSPRSVAVIGSGMTGLVTAYLLHHDPLQRYQVRLLEKRGQPSLSAESVAIPSQTEAKTTVWTDVPMRAFAAGFYSNLMRMYDYLGVKYHSQPFLFSFSRLDSNPSSGSGPYMVHTSNFHQIPPVPRNRDLFQWIAEGIYVLVIYLWFTFCCFFVSPSEPSASSPGETLDQYLRRIRLPEYYVASYLLPLISSVCTCSHQQLLQFPASDVLEYKKRTHRQNHYVVTDGVHTVEEKLLQGVDVRLGVNLTSVSPTSNGVEVKARNSNGEETTDLFDLAVLAVSPDIVTSIFEPLQSTLKHIPTTTVDTIAHTDYSTISTMLRASGKGSGAPFRNPSSQRIHFLSNTSNTESIHEQPNSILVTTNPLSSIDPSKIIKSASFTRVLRTPQSRLLINELFHEDGKQETSGLLSNKWRNGDNGVYLAGGWCWDGMVLLEGCIVSAMRVASDLGVEIPWERS</sequence>
<dbReference type="InterPro" id="IPR036188">
    <property type="entry name" value="FAD/NAD-bd_sf"/>
</dbReference>
<gene>
    <name evidence="3" type="ORF">PHISCL_04120</name>
</gene>
<dbReference type="EMBL" id="MVGC01000116">
    <property type="protein sequence ID" value="RJE23536.1"/>
    <property type="molecule type" value="Genomic_DNA"/>
</dbReference>
<dbReference type="Pfam" id="PF01593">
    <property type="entry name" value="Amino_oxidase"/>
    <property type="match status" value="1"/>
</dbReference>
<dbReference type="Gene3D" id="3.90.660.10">
    <property type="match status" value="1"/>
</dbReference>
<dbReference type="Gene3D" id="3.50.50.60">
    <property type="entry name" value="FAD/NAD(P)-binding domain"/>
    <property type="match status" value="2"/>
</dbReference>
<dbReference type="InterPro" id="IPR002937">
    <property type="entry name" value="Amino_oxidase"/>
</dbReference>
<keyword evidence="1" id="KW-1133">Transmembrane helix</keyword>
<reference evidence="4" key="1">
    <citation type="submission" date="2017-02" db="EMBL/GenBank/DDBJ databases">
        <authorList>
            <person name="Tafer H."/>
            <person name="Lopandic K."/>
        </authorList>
    </citation>
    <scope>NUCLEOTIDE SEQUENCE [LARGE SCALE GENOMIC DNA]</scope>
    <source>
        <strain evidence="4">CBS 366.77</strain>
    </source>
</reference>
<dbReference type="OrthoDB" id="5977668at2759"/>
<organism evidence="3 4">
    <name type="scientific">Aspergillus sclerotialis</name>
    <dbReference type="NCBI Taxonomy" id="2070753"/>
    <lineage>
        <taxon>Eukaryota</taxon>
        <taxon>Fungi</taxon>
        <taxon>Dikarya</taxon>
        <taxon>Ascomycota</taxon>
        <taxon>Pezizomycotina</taxon>
        <taxon>Eurotiomycetes</taxon>
        <taxon>Eurotiomycetidae</taxon>
        <taxon>Eurotiales</taxon>
        <taxon>Aspergillaceae</taxon>
        <taxon>Aspergillus</taxon>
        <taxon>Aspergillus subgen. Polypaecilum</taxon>
    </lineage>
</organism>
<keyword evidence="4" id="KW-1185">Reference proteome</keyword>
<protein>
    <recommendedName>
        <fullName evidence="2">Amine oxidase domain-containing protein</fullName>
    </recommendedName>
</protein>
<dbReference type="PANTHER" id="PTHR42923">
    <property type="entry name" value="PROTOPORPHYRINOGEN OXIDASE"/>
    <property type="match status" value="1"/>
</dbReference>
<evidence type="ECO:0000313" key="3">
    <source>
        <dbReference type="EMBL" id="RJE23536.1"/>
    </source>
</evidence>
<feature type="transmembrane region" description="Helical" evidence="1">
    <location>
        <begin position="137"/>
        <end position="159"/>
    </location>
</feature>
<feature type="domain" description="Amine oxidase" evidence="2">
    <location>
        <begin position="219"/>
        <end position="309"/>
    </location>
</feature>
<comment type="caution">
    <text evidence="3">The sequence shown here is derived from an EMBL/GenBank/DDBJ whole genome shotgun (WGS) entry which is preliminary data.</text>
</comment>
<dbReference type="PANTHER" id="PTHR42923:SF42">
    <property type="entry name" value="AMINE OXIDASE DOMAIN-CONTAINING PROTEIN"/>
    <property type="match status" value="1"/>
</dbReference>
<dbReference type="AlphaFoldDB" id="A0A3A2ZKF8"/>
<evidence type="ECO:0000259" key="2">
    <source>
        <dbReference type="Pfam" id="PF01593"/>
    </source>
</evidence>
<dbReference type="SUPFAM" id="SSF51905">
    <property type="entry name" value="FAD/NAD(P)-binding domain"/>
    <property type="match status" value="1"/>
</dbReference>
<keyword evidence="1" id="KW-0472">Membrane</keyword>
<evidence type="ECO:0000313" key="4">
    <source>
        <dbReference type="Proteomes" id="UP000266188"/>
    </source>
</evidence>
<dbReference type="Proteomes" id="UP000266188">
    <property type="component" value="Unassembled WGS sequence"/>
</dbReference>
<proteinExistence type="predicted"/>
<dbReference type="InterPro" id="IPR050464">
    <property type="entry name" value="Zeta_carotene_desat/Oxidored"/>
</dbReference>
<feature type="transmembrane region" description="Helical" evidence="1">
    <location>
        <begin position="6"/>
        <end position="27"/>
    </location>
</feature>
<dbReference type="Pfam" id="PF13450">
    <property type="entry name" value="NAD_binding_8"/>
    <property type="match status" value="1"/>
</dbReference>
<dbReference type="GO" id="GO:0016491">
    <property type="term" value="F:oxidoreductase activity"/>
    <property type="evidence" value="ECO:0007669"/>
    <property type="project" value="InterPro"/>
</dbReference>
<dbReference type="STRING" id="2070753.A0A3A2ZKF8"/>
<name>A0A3A2ZKF8_9EURO</name>